<evidence type="ECO:0000313" key="2">
    <source>
        <dbReference type="Proteomes" id="UP000323142"/>
    </source>
</evidence>
<sequence length="257" mass="29451">MSDDPPDDPPRYLYKFRSLAAENPRKFTRAIIVDGVLWHAQPSSFNDPFDCLPVITGPEGEEKLRYLKRLHAEHRAHEPRAVRRRRIKQMMQRPLSEFLTTAVLPAAVDRVGVVSLSAGYEQVLMWTHYADEHRGICLRFSTKGAPFKDAYQVIYSAERPVLNVARDGGVEYFEKALLTKADFWRYEQEYRTVNRTPGAQPYDQALLTGVILGARITSEDRAAVLDWLHDRPDVEIIQAVIHPGLFRLSFETVRATT</sequence>
<name>A0A5B2VAX8_9HYPH</name>
<reference evidence="1 2" key="1">
    <citation type="submission" date="2019-09" db="EMBL/GenBank/DDBJ databases">
        <title>Salinarimonas rosea gen. nov., sp. nov., a new member of the a-2 subgroup of the Proteobacteria.</title>
        <authorList>
            <person name="Liu J."/>
        </authorList>
    </citation>
    <scope>NUCLEOTIDE SEQUENCE [LARGE SCALE GENOMIC DNA]</scope>
    <source>
        <strain evidence="1 2">BN140002</strain>
    </source>
</reference>
<dbReference type="OrthoDB" id="4119964at2"/>
<reference evidence="1 2" key="2">
    <citation type="submission" date="2019-09" db="EMBL/GenBank/DDBJ databases">
        <authorList>
            <person name="Jin C."/>
        </authorList>
    </citation>
    <scope>NUCLEOTIDE SEQUENCE [LARGE SCALE GENOMIC DNA]</scope>
    <source>
        <strain evidence="1 2">BN140002</strain>
    </source>
</reference>
<dbReference type="Proteomes" id="UP000323142">
    <property type="component" value="Unassembled WGS sequence"/>
</dbReference>
<organism evidence="1 2">
    <name type="scientific">Salinarimonas soli</name>
    <dbReference type="NCBI Taxonomy" id="1638099"/>
    <lineage>
        <taxon>Bacteria</taxon>
        <taxon>Pseudomonadati</taxon>
        <taxon>Pseudomonadota</taxon>
        <taxon>Alphaproteobacteria</taxon>
        <taxon>Hyphomicrobiales</taxon>
        <taxon>Salinarimonadaceae</taxon>
        <taxon>Salinarimonas</taxon>
    </lineage>
</organism>
<gene>
    <name evidence="1" type="ORF">F0L46_19000</name>
</gene>
<proteinExistence type="predicted"/>
<dbReference type="RefSeq" id="WP_149820468.1">
    <property type="nucleotide sequence ID" value="NZ_VUOA01000034.1"/>
</dbReference>
<dbReference type="Pfam" id="PF11185">
    <property type="entry name" value="DUF2971"/>
    <property type="match status" value="1"/>
</dbReference>
<keyword evidence="2" id="KW-1185">Reference proteome</keyword>
<protein>
    <submittedName>
        <fullName evidence="1">DUF2971 domain-containing protein</fullName>
    </submittedName>
</protein>
<dbReference type="AlphaFoldDB" id="A0A5B2VAX8"/>
<dbReference type="InterPro" id="IPR021352">
    <property type="entry name" value="DUF2971"/>
</dbReference>
<evidence type="ECO:0000313" key="1">
    <source>
        <dbReference type="EMBL" id="KAA2235590.1"/>
    </source>
</evidence>
<comment type="caution">
    <text evidence="1">The sequence shown here is derived from an EMBL/GenBank/DDBJ whole genome shotgun (WGS) entry which is preliminary data.</text>
</comment>
<accession>A0A5B2VAX8</accession>
<dbReference type="EMBL" id="VUOA01000034">
    <property type="protein sequence ID" value="KAA2235590.1"/>
    <property type="molecule type" value="Genomic_DNA"/>
</dbReference>